<evidence type="ECO:0000256" key="1">
    <source>
        <dbReference type="ARBA" id="ARBA00006252"/>
    </source>
</evidence>
<keyword evidence="2" id="KW-0560">Oxidoreductase</keyword>
<comment type="similarity">
    <text evidence="1">Belongs to the NAD(P)H dehydrogenase (quinone) family.</text>
</comment>
<feature type="domain" description="Flavodoxin-like fold" evidence="3">
    <location>
        <begin position="1"/>
        <end position="152"/>
    </location>
</feature>
<gene>
    <name evidence="4" type="ORF">KK062_23115</name>
</gene>
<dbReference type="Pfam" id="PF02525">
    <property type="entry name" value="Flavodoxin_2"/>
    <property type="match status" value="1"/>
</dbReference>
<accession>A0AAP2E342</accession>
<evidence type="ECO:0000313" key="4">
    <source>
        <dbReference type="EMBL" id="MBT1711153.1"/>
    </source>
</evidence>
<dbReference type="PANTHER" id="PTHR10204">
    <property type="entry name" value="NAD P H OXIDOREDUCTASE-RELATED"/>
    <property type="match status" value="1"/>
</dbReference>
<keyword evidence="5" id="KW-1185">Reference proteome</keyword>
<dbReference type="AlphaFoldDB" id="A0AAP2E342"/>
<evidence type="ECO:0000259" key="3">
    <source>
        <dbReference type="Pfam" id="PF02525"/>
    </source>
</evidence>
<dbReference type="InterPro" id="IPR003680">
    <property type="entry name" value="Flavodoxin_fold"/>
</dbReference>
<dbReference type="PANTHER" id="PTHR10204:SF34">
    <property type="entry name" value="NAD(P)H DEHYDROGENASE [QUINONE] 1 ISOFORM 1"/>
    <property type="match status" value="1"/>
</dbReference>
<organism evidence="4 5">
    <name type="scientific">Dawidia cretensis</name>
    <dbReference type="NCBI Taxonomy" id="2782350"/>
    <lineage>
        <taxon>Bacteria</taxon>
        <taxon>Pseudomonadati</taxon>
        <taxon>Bacteroidota</taxon>
        <taxon>Cytophagia</taxon>
        <taxon>Cytophagales</taxon>
        <taxon>Chryseotaleaceae</taxon>
        <taxon>Dawidia</taxon>
    </lineage>
</organism>
<dbReference type="Gene3D" id="3.40.50.360">
    <property type="match status" value="1"/>
</dbReference>
<evidence type="ECO:0000256" key="2">
    <source>
        <dbReference type="ARBA" id="ARBA00023002"/>
    </source>
</evidence>
<sequence length="200" mass="22952">MNIVIVYSHPSQNSYTYQVLEQLKKALLQKAWSVEVSDLYAMNFKSDMTEEEYAREAFAKVDLPVAHDVLEEHKKIQRADCIIFLYPVWWSDCPAKLKGWFDRVLTVGFAYKPSDNVPGMKTIKYGVALCTAGYTSAFLNEIGIAQSMENVMLNDRFGKRFEHKEMIILGGTLDLESVRHQHADQIRELIDKIEVVSARL</sequence>
<dbReference type="GO" id="GO:0003955">
    <property type="term" value="F:NAD(P)H dehydrogenase (quinone) activity"/>
    <property type="evidence" value="ECO:0007669"/>
    <property type="project" value="TreeGrafter"/>
</dbReference>
<dbReference type="SUPFAM" id="SSF52218">
    <property type="entry name" value="Flavoproteins"/>
    <property type="match status" value="1"/>
</dbReference>
<protein>
    <submittedName>
        <fullName evidence="4">NAD(P)H-dependent oxidoreductase</fullName>
    </submittedName>
</protein>
<name>A0AAP2E342_9BACT</name>
<dbReference type="InterPro" id="IPR029039">
    <property type="entry name" value="Flavoprotein-like_sf"/>
</dbReference>
<dbReference type="RefSeq" id="WP_254086729.1">
    <property type="nucleotide sequence ID" value="NZ_JAHESE010000030.1"/>
</dbReference>
<dbReference type="GO" id="GO:0005829">
    <property type="term" value="C:cytosol"/>
    <property type="evidence" value="ECO:0007669"/>
    <property type="project" value="TreeGrafter"/>
</dbReference>
<evidence type="ECO:0000313" key="5">
    <source>
        <dbReference type="Proteomes" id="UP001319080"/>
    </source>
</evidence>
<reference evidence="4 5" key="1">
    <citation type="submission" date="2021-05" db="EMBL/GenBank/DDBJ databases">
        <title>A Polyphasic approach of four new species of the genus Ohtaekwangia: Ohtaekwangia histidinii sp. nov., Ohtaekwangia cretensis sp. nov., Ohtaekwangia indiensis sp. nov., Ohtaekwangia reichenbachii sp. nov. from diverse environment.</title>
        <authorList>
            <person name="Octaviana S."/>
        </authorList>
    </citation>
    <scope>NUCLEOTIDE SEQUENCE [LARGE SCALE GENOMIC DNA]</scope>
    <source>
        <strain evidence="4 5">PWU5</strain>
    </source>
</reference>
<proteinExistence type="inferred from homology"/>
<comment type="caution">
    <text evidence="4">The sequence shown here is derived from an EMBL/GenBank/DDBJ whole genome shotgun (WGS) entry which is preliminary data.</text>
</comment>
<dbReference type="EMBL" id="JAHESE010000030">
    <property type="protein sequence ID" value="MBT1711153.1"/>
    <property type="molecule type" value="Genomic_DNA"/>
</dbReference>
<dbReference type="InterPro" id="IPR051545">
    <property type="entry name" value="NAD(P)H_dehydrogenase_qn"/>
</dbReference>
<dbReference type="Proteomes" id="UP001319080">
    <property type="component" value="Unassembled WGS sequence"/>
</dbReference>